<comment type="similarity">
    <text evidence="3 11">Belongs to the cytochrome P450 family.</text>
</comment>
<feature type="region of interest" description="Disordered" evidence="12">
    <location>
        <begin position="198"/>
        <end position="218"/>
    </location>
</feature>
<dbReference type="SUPFAM" id="SSF48264">
    <property type="entry name" value="Cytochrome P450"/>
    <property type="match status" value="1"/>
</dbReference>
<dbReference type="Gene3D" id="1.10.630.10">
    <property type="entry name" value="Cytochrome P450"/>
    <property type="match status" value="1"/>
</dbReference>
<dbReference type="InterPro" id="IPR002403">
    <property type="entry name" value="Cyt_P450_E_grp-IV"/>
</dbReference>
<dbReference type="GO" id="GO:0016705">
    <property type="term" value="F:oxidoreductase activity, acting on paired donors, with incorporation or reduction of molecular oxygen"/>
    <property type="evidence" value="ECO:0007669"/>
    <property type="project" value="InterPro"/>
</dbReference>
<dbReference type="PRINTS" id="PR00385">
    <property type="entry name" value="P450"/>
</dbReference>
<dbReference type="InterPro" id="IPR001128">
    <property type="entry name" value="Cyt_P450"/>
</dbReference>
<dbReference type="Proteomes" id="UP000290288">
    <property type="component" value="Unassembled WGS sequence"/>
</dbReference>
<evidence type="ECO:0000256" key="10">
    <source>
        <dbReference type="PIRSR" id="PIRSR602403-1"/>
    </source>
</evidence>
<name>A0A4Q2DWF9_9AGAR</name>
<keyword evidence="9 13" id="KW-0472">Membrane</keyword>
<organism evidence="14 15">
    <name type="scientific">Candolleomyces aberdarensis</name>
    <dbReference type="NCBI Taxonomy" id="2316362"/>
    <lineage>
        <taxon>Eukaryota</taxon>
        <taxon>Fungi</taxon>
        <taxon>Dikarya</taxon>
        <taxon>Basidiomycota</taxon>
        <taxon>Agaricomycotina</taxon>
        <taxon>Agaricomycetes</taxon>
        <taxon>Agaricomycetidae</taxon>
        <taxon>Agaricales</taxon>
        <taxon>Agaricineae</taxon>
        <taxon>Psathyrellaceae</taxon>
        <taxon>Candolleomyces</taxon>
    </lineage>
</organism>
<dbReference type="GO" id="GO:0005506">
    <property type="term" value="F:iron ion binding"/>
    <property type="evidence" value="ECO:0007669"/>
    <property type="project" value="InterPro"/>
</dbReference>
<evidence type="ECO:0000256" key="11">
    <source>
        <dbReference type="RuleBase" id="RU000461"/>
    </source>
</evidence>
<reference evidence="14 15" key="1">
    <citation type="submission" date="2019-01" db="EMBL/GenBank/DDBJ databases">
        <title>Draft genome sequence of Psathyrella aberdarensis IHI B618.</title>
        <authorList>
            <person name="Buettner E."/>
            <person name="Kellner H."/>
        </authorList>
    </citation>
    <scope>NUCLEOTIDE SEQUENCE [LARGE SCALE GENOMIC DNA]</scope>
    <source>
        <strain evidence="14 15">IHI B618</strain>
    </source>
</reference>
<keyword evidence="7 10" id="KW-0408">Iron</keyword>
<keyword evidence="4 10" id="KW-0349">Heme</keyword>
<evidence type="ECO:0000256" key="13">
    <source>
        <dbReference type="SAM" id="Phobius"/>
    </source>
</evidence>
<dbReference type="AlphaFoldDB" id="A0A4Q2DWF9"/>
<evidence type="ECO:0000256" key="8">
    <source>
        <dbReference type="ARBA" id="ARBA00023033"/>
    </source>
</evidence>
<sequence length="587" mass="65709">MSTYPVTPSSSSWPLAGLERYFAAGYLGQGDSTTDTVLRIVVTLVAIPAVAIFVNVVQQLVIPRRASTPPVVFHWLPFVGSAIAYGNDPLKFLFQCREKYGDVFTFILLGRRITVALGPKGNNFVLGGKSVVFNAEDAYAPFTTPVFGKDVVYDVPNEKFMEQKRFIKAGLSTSNLRAYVGMIEQEVNDVFAKDPTFNQPAPTSALPTPPPTPASKNGAKWDGQFDAVKTMQEITILTASRTLQGKEVRENMDKGYAKLYNDLDGGFTPVHMMFPYLPLESSRKRDRAQKKMSQFYMDIIRGRAENGSVSDGEDGHDMIATLLEQQYRSGESLKEHEIANMMIVLLMAGQHTSSATGSWALLHLANNPDVAEALYKEQAQHFGNIDSDGKTNLRPMTLEELRALPVLDSVIRETLRMHPPIHCIMRYVREDVLVQPNFNGTNSDGSYVIPKGHYVMASPVISQMDPAIWKSPQKWDLTRWSDPQGVAAQAFKEYLDENGERVDFGFGKVSKGTESPYQPFGAGKHRCIGEQFAYLQLGTILATVVRNVELWIEKIPEPDYHPLPFFFVQTLITMPKEPRMVSYRRRK</sequence>
<dbReference type="FunFam" id="1.10.630.10:FF:000033">
    <property type="entry name" value="14-alpha sterol demethylase"/>
    <property type="match status" value="1"/>
</dbReference>
<evidence type="ECO:0000313" key="15">
    <source>
        <dbReference type="Proteomes" id="UP000290288"/>
    </source>
</evidence>
<dbReference type="PANTHER" id="PTHR24304">
    <property type="entry name" value="CYTOCHROME P450 FAMILY 7"/>
    <property type="match status" value="1"/>
</dbReference>
<dbReference type="Pfam" id="PF00067">
    <property type="entry name" value="p450"/>
    <property type="match status" value="1"/>
</dbReference>
<dbReference type="PROSITE" id="PS00086">
    <property type="entry name" value="CYTOCHROME_P450"/>
    <property type="match status" value="1"/>
</dbReference>
<dbReference type="PANTHER" id="PTHR24304:SF2">
    <property type="entry name" value="24-HYDROXYCHOLESTEROL 7-ALPHA-HYDROXYLASE"/>
    <property type="match status" value="1"/>
</dbReference>
<evidence type="ECO:0000256" key="6">
    <source>
        <dbReference type="ARBA" id="ARBA00023002"/>
    </source>
</evidence>
<evidence type="ECO:0000313" key="14">
    <source>
        <dbReference type="EMBL" id="RXW23285.1"/>
    </source>
</evidence>
<evidence type="ECO:0000256" key="2">
    <source>
        <dbReference type="ARBA" id="ARBA00004370"/>
    </source>
</evidence>
<feature type="transmembrane region" description="Helical" evidence="13">
    <location>
        <begin position="37"/>
        <end position="57"/>
    </location>
</feature>
<comment type="subcellular location">
    <subcellularLocation>
        <location evidence="2">Membrane</location>
    </subcellularLocation>
</comment>
<dbReference type="PRINTS" id="PR00465">
    <property type="entry name" value="EP450IV"/>
</dbReference>
<evidence type="ECO:0000256" key="3">
    <source>
        <dbReference type="ARBA" id="ARBA00010617"/>
    </source>
</evidence>
<dbReference type="CDD" id="cd11042">
    <property type="entry name" value="CYP51-like"/>
    <property type="match status" value="1"/>
</dbReference>
<proteinExistence type="inferred from homology"/>
<evidence type="ECO:0008006" key="16">
    <source>
        <dbReference type="Google" id="ProtNLM"/>
    </source>
</evidence>
<comment type="caution">
    <text evidence="14">The sequence shown here is derived from an EMBL/GenBank/DDBJ whole genome shotgun (WGS) entry which is preliminary data.</text>
</comment>
<evidence type="ECO:0000256" key="9">
    <source>
        <dbReference type="ARBA" id="ARBA00023136"/>
    </source>
</evidence>
<dbReference type="OrthoDB" id="1055148at2759"/>
<accession>A0A4Q2DWF9</accession>
<protein>
    <recommendedName>
        <fullName evidence="16">Lanosterol 14-alpha-demethylase</fullName>
    </recommendedName>
</protein>
<keyword evidence="5 10" id="KW-0479">Metal-binding</keyword>
<dbReference type="GO" id="GO:0020037">
    <property type="term" value="F:heme binding"/>
    <property type="evidence" value="ECO:0007669"/>
    <property type="project" value="InterPro"/>
</dbReference>
<feature type="binding site" description="axial binding residue" evidence="10">
    <location>
        <position position="527"/>
    </location>
    <ligand>
        <name>heme</name>
        <dbReference type="ChEBI" id="CHEBI:30413"/>
    </ligand>
    <ligandPart>
        <name>Fe</name>
        <dbReference type="ChEBI" id="CHEBI:18248"/>
    </ligandPart>
</feature>
<evidence type="ECO:0000256" key="1">
    <source>
        <dbReference type="ARBA" id="ARBA00001971"/>
    </source>
</evidence>
<comment type="cofactor">
    <cofactor evidence="1 10">
        <name>heme</name>
        <dbReference type="ChEBI" id="CHEBI:30413"/>
    </cofactor>
</comment>
<keyword evidence="6 11" id="KW-0560">Oxidoreductase</keyword>
<keyword evidence="13" id="KW-1133">Transmembrane helix</keyword>
<keyword evidence="13" id="KW-0812">Transmembrane</keyword>
<evidence type="ECO:0000256" key="5">
    <source>
        <dbReference type="ARBA" id="ARBA00022723"/>
    </source>
</evidence>
<dbReference type="InterPro" id="IPR036396">
    <property type="entry name" value="Cyt_P450_sf"/>
</dbReference>
<evidence type="ECO:0000256" key="7">
    <source>
        <dbReference type="ARBA" id="ARBA00023004"/>
    </source>
</evidence>
<dbReference type="GO" id="GO:0004497">
    <property type="term" value="F:monooxygenase activity"/>
    <property type="evidence" value="ECO:0007669"/>
    <property type="project" value="UniProtKB-KW"/>
</dbReference>
<dbReference type="EMBL" id="SDEE01000046">
    <property type="protein sequence ID" value="RXW23285.1"/>
    <property type="molecule type" value="Genomic_DNA"/>
</dbReference>
<evidence type="ECO:0000256" key="12">
    <source>
        <dbReference type="SAM" id="MobiDB-lite"/>
    </source>
</evidence>
<dbReference type="STRING" id="2316362.A0A4Q2DWF9"/>
<keyword evidence="8 11" id="KW-0503">Monooxygenase</keyword>
<dbReference type="InterPro" id="IPR050529">
    <property type="entry name" value="CYP450_sterol_14alpha_dmase"/>
</dbReference>
<dbReference type="InterPro" id="IPR017972">
    <property type="entry name" value="Cyt_P450_CS"/>
</dbReference>
<keyword evidence="15" id="KW-1185">Reference proteome</keyword>
<dbReference type="GO" id="GO:0016020">
    <property type="term" value="C:membrane"/>
    <property type="evidence" value="ECO:0007669"/>
    <property type="project" value="UniProtKB-SubCell"/>
</dbReference>
<gene>
    <name evidence="14" type="ORF">EST38_g2585</name>
</gene>
<evidence type="ECO:0000256" key="4">
    <source>
        <dbReference type="ARBA" id="ARBA00022617"/>
    </source>
</evidence>